<reference evidence="6 7" key="1">
    <citation type="submission" date="2005-09" db="EMBL/GenBank/DDBJ databases">
        <authorList>
            <person name="Woods D.E."/>
            <person name="Nierman W.C."/>
        </authorList>
    </citation>
    <scope>NUCLEOTIDE SEQUENCE [LARGE SCALE GENOMIC DNA]</scope>
    <source>
        <strain evidence="6 7">1710b</strain>
    </source>
</reference>
<keyword evidence="2" id="KW-0238">DNA-binding</keyword>
<evidence type="ECO:0000313" key="7">
    <source>
        <dbReference type="Proteomes" id="UP000002700"/>
    </source>
</evidence>
<dbReference type="PROSITE" id="PS51077">
    <property type="entry name" value="HTH_ICLR"/>
    <property type="match status" value="1"/>
</dbReference>
<dbReference type="HOGENOM" id="CLU_062618_0_0_4"/>
<organism evidence="6 7">
    <name type="scientific">Burkholderia pseudomallei (strain 1710b)</name>
    <dbReference type="NCBI Taxonomy" id="320372"/>
    <lineage>
        <taxon>Bacteria</taxon>
        <taxon>Pseudomonadati</taxon>
        <taxon>Pseudomonadota</taxon>
        <taxon>Betaproteobacteria</taxon>
        <taxon>Burkholderiales</taxon>
        <taxon>Burkholderiaceae</taxon>
        <taxon>Burkholderia</taxon>
        <taxon>pseudomallei group</taxon>
    </lineage>
</organism>
<gene>
    <name evidence="6" type="ordered locus">BURPS1710b_3235</name>
</gene>
<evidence type="ECO:0000256" key="1">
    <source>
        <dbReference type="ARBA" id="ARBA00023015"/>
    </source>
</evidence>
<dbReference type="PROSITE" id="PS51078">
    <property type="entry name" value="ICLR_ED"/>
    <property type="match status" value="1"/>
</dbReference>
<evidence type="ECO:0000313" key="6">
    <source>
        <dbReference type="EMBL" id="ABA49786.1"/>
    </source>
</evidence>
<dbReference type="SMART" id="SM00346">
    <property type="entry name" value="HTH_ICLR"/>
    <property type="match status" value="1"/>
</dbReference>
<accession>Q3JP95</accession>
<keyword evidence="1" id="KW-0805">Transcription regulation</keyword>
<dbReference type="InterPro" id="IPR050707">
    <property type="entry name" value="HTH_MetabolicPath_Reg"/>
</dbReference>
<dbReference type="PANTHER" id="PTHR30136">
    <property type="entry name" value="HELIX-TURN-HELIX TRANSCRIPTIONAL REGULATOR, ICLR FAMILY"/>
    <property type="match status" value="1"/>
</dbReference>
<dbReference type="GO" id="GO:0003700">
    <property type="term" value="F:DNA-binding transcription factor activity"/>
    <property type="evidence" value="ECO:0007669"/>
    <property type="project" value="TreeGrafter"/>
</dbReference>
<dbReference type="SUPFAM" id="SSF46785">
    <property type="entry name" value="Winged helix' DNA-binding domain"/>
    <property type="match status" value="1"/>
</dbReference>
<dbReference type="Pfam" id="PF01614">
    <property type="entry name" value="IclR_C"/>
    <property type="match status" value="1"/>
</dbReference>
<evidence type="ECO:0000259" key="5">
    <source>
        <dbReference type="PROSITE" id="PS51078"/>
    </source>
</evidence>
<dbReference type="InterPro" id="IPR005471">
    <property type="entry name" value="Tscrpt_reg_IclR_N"/>
</dbReference>
<dbReference type="KEGG" id="bpm:BURPS1710b_3235"/>
<dbReference type="PANTHER" id="PTHR30136:SF33">
    <property type="entry name" value="TRANSCRIPTIONAL REGULATORY PROTEIN"/>
    <property type="match status" value="1"/>
</dbReference>
<protein>
    <submittedName>
        <fullName evidence="6">IclR-family transcriptional regulator</fullName>
    </submittedName>
</protein>
<dbReference type="InterPro" id="IPR014757">
    <property type="entry name" value="Tscrpt_reg_IclR_C"/>
</dbReference>
<name>Q3JP95_BURP1</name>
<dbReference type="Gene3D" id="3.30.450.40">
    <property type="match status" value="1"/>
</dbReference>
<dbReference type="GO" id="GO:0045892">
    <property type="term" value="P:negative regulation of DNA-templated transcription"/>
    <property type="evidence" value="ECO:0007669"/>
    <property type="project" value="TreeGrafter"/>
</dbReference>
<feature type="domain" description="HTH iclR-type" evidence="4">
    <location>
        <begin position="66"/>
        <end position="128"/>
    </location>
</feature>
<dbReference type="EMBL" id="CP000124">
    <property type="protein sequence ID" value="ABA49786.1"/>
    <property type="molecule type" value="Genomic_DNA"/>
</dbReference>
<dbReference type="Proteomes" id="UP000002700">
    <property type="component" value="Chromosome I"/>
</dbReference>
<dbReference type="AlphaFoldDB" id="Q3JP95"/>
<feature type="domain" description="IclR-ED" evidence="5">
    <location>
        <begin position="129"/>
        <end position="312"/>
    </location>
</feature>
<evidence type="ECO:0000256" key="3">
    <source>
        <dbReference type="ARBA" id="ARBA00023163"/>
    </source>
</evidence>
<dbReference type="InterPro" id="IPR036388">
    <property type="entry name" value="WH-like_DNA-bd_sf"/>
</dbReference>
<dbReference type="Gene3D" id="1.10.10.10">
    <property type="entry name" value="Winged helix-like DNA-binding domain superfamily/Winged helix DNA-binding domain"/>
    <property type="match status" value="1"/>
</dbReference>
<keyword evidence="3" id="KW-0804">Transcription</keyword>
<dbReference type="SUPFAM" id="SSF55781">
    <property type="entry name" value="GAF domain-like"/>
    <property type="match status" value="1"/>
</dbReference>
<dbReference type="GO" id="GO:0003677">
    <property type="term" value="F:DNA binding"/>
    <property type="evidence" value="ECO:0007669"/>
    <property type="project" value="UniProtKB-KW"/>
</dbReference>
<evidence type="ECO:0000259" key="4">
    <source>
        <dbReference type="PROSITE" id="PS51077"/>
    </source>
</evidence>
<proteinExistence type="predicted"/>
<sequence length="312" mass="33421">MRSSSASCWSSSSGSSQWKVAAAISSSPRLTIVPLCRTMFCKLSPVYHRMNFSTIDADTLDERKFVVALARGLDLLRAFRPGETMLGNRDFAERTGLPKATVNRLAYTLTVLGYLRYDDALGKYALDAGVLSLGYALLAGSDTLALARPHMQALAREIGAAVSLGCRDGLDMIYLETIRSETALTLGLASGSRLSMLTSSMGRAYLAVQPPDARAALFAELRKTVGKGRAGAALVDAARRAADAFAADGCCYSFGDWHGDVNAAAVPFREPREGRWLILSCSGPASSMGEDVFRNRIGPKLKVLARRLGEPG</sequence>
<dbReference type="Pfam" id="PF09339">
    <property type="entry name" value="HTH_IclR"/>
    <property type="match status" value="1"/>
</dbReference>
<dbReference type="EnsemblBacteria" id="ABA49786">
    <property type="protein sequence ID" value="ABA49786"/>
    <property type="gene ID" value="BURPS1710b_3235"/>
</dbReference>
<evidence type="ECO:0000256" key="2">
    <source>
        <dbReference type="ARBA" id="ARBA00023125"/>
    </source>
</evidence>
<dbReference type="InterPro" id="IPR029016">
    <property type="entry name" value="GAF-like_dom_sf"/>
</dbReference>
<dbReference type="InterPro" id="IPR036390">
    <property type="entry name" value="WH_DNA-bd_sf"/>
</dbReference>